<proteinExistence type="predicted"/>
<organism evidence="1 2">
    <name type="scientific">Pseudomonas putida</name>
    <name type="common">Arthrobacter siderocapsulatus</name>
    <dbReference type="NCBI Taxonomy" id="303"/>
    <lineage>
        <taxon>Bacteria</taxon>
        <taxon>Pseudomonadati</taxon>
        <taxon>Pseudomonadota</taxon>
        <taxon>Gammaproteobacteria</taxon>
        <taxon>Pseudomonadales</taxon>
        <taxon>Pseudomonadaceae</taxon>
        <taxon>Pseudomonas</taxon>
    </lineage>
</organism>
<evidence type="ECO:0000313" key="1">
    <source>
        <dbReference type="EMBL" id="MBI6883071.1"/>
    </source>
</evidence>
<dbReference type="RefSeq" id="WP_198746685.1">
    <property type="nucleotide sequence ID" value="NZ_JAEHTE010000002.1"/>
</dbReference>
<name>A0A8I1JHV7_PSEPU</name>
<gene>
    <name evidence="1" type="ORF">JEU22_04015</name>
</gene>
<reference evidence="1" key="1">
    <citation type="submission" date="2020-12" db="EMBL/GenBank/DDBJ databases">
        <title>Enhanced detection system for hospital associated transmission using whole genome sequencing surveillance.</title>
        <authorList>
            <person name="Harrison L.H."/>
            <person name="Van Tyne D."/>
            <person name="Marsh J.W."/>
            <person name="Griffith M.P."/>
            <person name="Snyder D.J."/>
            <person name="Cooper V.S."/>
            <person name="Mustapha M."/>
        </authorList>
    </citation>
    <scope>NUCLEOTIDE SEQUENCE</scope>
    <source>
        <strain evidence="1">PSB00042</strain>
    </source>
</reference>
<accession>A0A8I1JHV7</accession>
<dbReference type="EMBL" id="JAEHTE010000002">
    <property type="protein sequence ID" value="MBI6883071.1"/>
    <property type="molecule type" value="Genomic_DNA"/>
</dbReference>
<protein>
    <submittedName>
        <fullName evidence="1">Uncharacterized protein</fullName>
    </submittedName>
</protein>
<sequence length="138" mass="14994">MPFITQEMVDAAKAEVSNAYNADIIQALGGLGGCRTMEEAPPEVAKWFNRDVSVAEIMFTTMDALCKESYGSEPSPDMIDAGNELLSLLLNVAMAEPILKAGDDPGFEIPDAWKPYLFSDETPSAHVYRKMRAVAAGF</sequence>
<dbReference type="AlphaFoldDB" id="A0A8I1JHV7"/>
<dbReference type="Proteomes" id="UP000637061">
    <property type="component" value="Unassembled WGS sequence"/>
</dbReference>
<comment type="caution">
    <text evidence="1">The sequence shown here is derived from an EMBL/GenBank/DDBJ whole genome shotgun (WGS) entry which is preliminary data.</text>
</comment>
<evidence type="ECO:0000313" key="2">
    <source>
        <dbReference type="Proteomes" id="UP000637061"/>
    </source>
</evidence>